<dbReference type="Pfam" id="PF05940">
    <property type="entry name" value="NnrS"/>
    <property type="match status" value="1"/>
</dbReference>
<evidence type="ECO:0000256" key="1">
    <source>
        <dbReference type="SAM" id="Phobius"/>
    </source>
</evidence>
<reference evidence="2" key="1">
    <citation type="submission" date="2019-02" db="EMBL/GenBank/DDBJ databases">
        <authorList>
            <person name="Gruber-Vodicka R. H."/>
            <person name="Seah K. B. B."/>
        </authorList>
    </citation>
    <scope>NUCLEOTIDE SEQUENCE</scope>
    <source>
        <strain evidence="2">BECK_BZ125</strain>
    </source>
</reference>
<dbReference type="AlphaFoldDB" id="A0A450YXL1"/>
<accession>A0A450YXL1</accession>
<organism evidence="2">
    <name type="scientific">Candidatus Kentrum sp. TC</name>
    <dbReference type="NCBI Taxonomy" id="2126339"/>
    <lineage>
        <taxon>Bacteria</taxon>
        <taxon>Pseudomonadati</taxon>
        <taxon>Pseudomonadota</taxon>
        <taxon>Gammaproteobacteria</taxon>
        <taxon>Candidatus Kentrum</taxon>
    </lineage>
</organism>
<protein>
    <submittedName>
        <fullName evidence="2">NnrS protein</fullName>
    </submittedName>
</protein>
<feature type="transmembrane region" description="Helical" evidence="1">
    <location>
        <begin position="38"/>
        <end position="61"/>
    </location>
</feature>
<feature type="transmembrane region" description="Helical" evidence="1">
    <location>
        <begin position="68"/>
        <end position="86"/>
    </location>
</feature>
<feature type="transmembrane region" description="Helical" evidence="1">
    <location>
        <begin position="106"/>
        <end position="127"/>
    </location>
</feature>
<dbReference type="InterPro" id="IPR010266">
    <property type="entry name" value="NnrS"/>
</dbReference>
<gene>
    <name evidence="2" type="ORF">BECKTC1821E_GA0114239_106217</name>
</gene>
<keyword evidence="1" id="KW-0472">Membrane</keyword>
<keyword evidence="1" id="KW-0812">Transmembrane</keyword>
<dbReference type="EMBL" id="CAADFT010000062">
    <property type="protein sequence ID" value="VFK46307.1"/>
    <property type="molecule type" value="Genomic_DNA"/>
</dbReference>
<sequence length="178" mass="20083">MTKRLDIAEPRRIVIPRTLLLILRMSTWHPRLSEAPSIWMLHTAFIWMPLGFLLKGIFGIWEMAFTSTFLHALAAGAMGSMIVALVSNVVFGCSFAQSLGSHPSNLWAVMAFFFVIAAGIVRVFVFLSEMALLRFPGHFGCLVTVCSPSFFYRCCSRNPQYHKTSPTHEEDIRCSLQH</sequence>
<name>A0A450YXL1_9GAMM</name>
<proteinExistence type="predicted"/>
<evidence type="ECO:0000313" key="2">
    <source>
        <dbReference type="EMBL" id="VFK46307.1"/>
    </source>
</evidence>
<keyword evidence="1" id="KW-1133">Transmembrane helix</keyword>